<dbReference type="Gene3D" id="3.40.50.1820">
    <property type="entry name" value="alpha/beta hydrolase"/>
    <property type="match status" value="1"/>
</dbReference>
<comment type="caution">
    <text evidence="2">The sequence shown here is derived from an EMBL/GenBank/DDBJ whole genome shotgun (WGS) entry which is preliminary data.</text>
</comment>
<evidence type="ECO:0000313" key="2">
    <source>
        <dbReference type="EMBL" id="MCP1388090.1"/>
    </source>
</evidence>
<dbReference type="InterPro" id="IPR029058">
    <property type="entry name" value="AB_hydrolase_fold"/>
</dbReference>
<sequence length="154" mass="16398">MVRRVRALGAALLVGVGTLAAPAQAQPWVPSCAPIEVIQAAGTGFSHSWHPSARTTLFDDGSSPAHDLQERFGAARVRHYQVKYPATLGRFNAFGARANPSLVADAQSAGDFGPQHFAYYKLGYTDDFSVGGRTGYGYALDWTSQVIDGVLAGR</sequence>
<evidence type="ECO:0000313" key="3">
    <source>
        <dbReference type="Proteomes" id="UP001204000"/>
    </source>
</evidence>
<dbReference type="EMBL" id="JAMFTQ010000009">
    <property type="protein sequence ID" value="MCP1388090.1"/>
    <property type="molecule type" value="Genomic_DNA"/>
</dbReference>
<feature type="signal peptide" evidence="1">
    <location>
        <begin position="1"/>
        <end position="25"/>
    </location>
</feature>
<feature type="chain" id="PRO_5046745646" evidence="1">
    <location>
        <begin position="26"/>
        <end position="154"/>
    </location>
</feature>
<keyword evidence="3" id="KW-1185">Reference proteome</keyword>
<proteinExistence type="predicted"/>
<evidence type="ECO:0000256" key="1">
    <source>
        <dbReference type="SAM" id="SignalP"/>
    </source>
</evidence>
<gene>
    <name evidence="2" type="ORF">M5J20_07800</name>
</gene>
<organism evidence="2 3">
    <name type="scientific">Corynebacterium stercoris</name>
    <dbReference type="NCBI Taxonomy" id="2943490"/>
    <lineage>
        <taxon>Bacteria</taxon>
        <taxon>Bacillati</taxon>
        <taxon>Actinomycetota</taxon>
        <taxon>Actinomycetes</taxon>
        <taxon>Mycobacteriales</taxon>
        <taxon>Corynebacteriaceae</taxon>
        <taxon>Corynebacterium</taxon>
    </lineage>
</organism>
<protein>
    <submittedName>
        <fullName evidence="2">Uncharacterized protein</fullName>
    </submittedName>
</protein>
<accession>A0ABT1G230</accession>
<reference evidence="2" key="1">
    <citation type="submission" date="2022-05" db="EMBL/GenBank/DDBJ databases">
        <title>Corynebacterium sp. TA-R-1 sp. nov., isolated from human feces.</title>
        <authorList>
            <person name="Shamsuzzaman M."/>
            <person name="Dahal R.H."/>
        </authorList>
    </citation>
    <scope>NUCLEOTIDE SEQUENCE</scope>
    <source>
        <strain evidence="2">TA-R-1</strain>
    </source>
</reference>
<keyword evidence="1" id="KW-0732">Signal</keyword>
<name>A0ABT1G230_9CORY</name>
<dbReference type="RefSeq" id="WP_253578230.1">
    <property type="nucleotide sequence ID" value="NZ_JAMFTQ010000009.1"/>
</dbReference>
<dbReference type="Proteomes" id="UP001204000">
    <property type="component" value="Unassembled WGS sequence"/>
</dbReference>